<feature type="domain" description="CNNM transmembrane" evidence="12">
    <location>
        <begin position="1"/>
        <end position="188"/>
    </location>
</feature>
<evidence type="ECO:0000256" key="7">
    <source>
        <dbReference type="ARBA" id="ARBA00023136"/>
    </source>
</evidence>
<keyword evidence="4" id="KW-0677">Repeat</keyword>
<dbReference type="PROSITE" id="PS51846">
    <property type="entry name" value="CNNM"/>
    <property type="match status" value="1"/>
</dbReference>
<reference evidence="13 14" key="1">
    <citation type="submission" date="2018-03" db="EMBL/GenBank/DDBJ databases">
        <title>Bacillus urumqiensis sp. nov., a moderately haloalkaliphilic bacterium isolated from a salt lake.</title>
        <authorList>
            <person name="Zhao B."/>
            <person name="Liao Z."/>
        </authorList>
    </citation>
    <scope>NUCLEOTIDE SEQUENCE [LARGE SCALE GENOMIC DNA]</scope>
    <source>
        <strain evidence="13 14">BZ-SZ-XJ18</strain>
    </source>
</reference>
<dbReference type="Proteomes" id="UP000243650">
    <property type="component" value="Unassembled WGS sequence"/>
</dbReference>
<proteinExistence type="inferred from homology"/>
<evidence type="ECO:0000256" key="1">
    <source>
        <dbReference type="ARBA" id="ARBA00004141"/>
    </source>
</evidence>
<dbReference type="InterPro" id="IPR044751">
    <property type="entry name" value="Ion_transp-like_CBS"/>
</dbReference>
<evidence type="ECO:0000259" key="12">
    <source>
        <dbReference type="PROSITE" id="PS51846"/>
    </source>
</evidence>
<dbReference type="Pfam" id="PF03471">
    <property type="entry name" value="CorC_HlyC"/>
    <property type="match status" value="1"/>
</dbReference>
<name>A0A2P6MIJ5_ALKUR</name>
<dbReference type="OrthoDB" id="9798188at2"/>
<dbReference type="InterPro" id="IPR036318">
    <property type="entry name" value="FAD-bd_PCMH-like_sf"/>
</dbReference>
<dbReference type="GO" id="GO:0005886">
    <property type="term" value="C:plasma membrane"/>
    <property type="evidence" value="ECO:0007669"/>
    <property type="project" value="TreeGrafter"/>
</dbReference>
<dbReference type="Gene3D" id="3.10.580.10">
    <property type="entry name" value="CBS-domain"/>
    <property type="match status" value="1"/>
</dbReference>
<dbReference type="Pfam" id="PF01595">
    <property type="entry name" value="CNNM"/>
    <property type="match status" value="1"/>
</dbReference>
<dbReference type="AlphaFoldDB" id="A0A2P6MIJ5"/>
<dbReference type="SUPFAM" id="SSF56176">
    <property type="entry name" value="FAD-binding/transporter-associated domain-like"/>
    <property type="match status" value="1"/>
</dbReference>
<dbReference type="CDD" id="cd04590">
    <property type="entry name" value="CBS_pair_CorC_HlyC_assoc"/>
    <property type="match status" value="1"/>
</dbReference>
<keyword evidence="6 8" id="KW-0129">CBS domain</keyword>
<evidence type="ECO:0000313" key="13">
    <source>
        <dbReference type="EMBL" id="PRO66053.1"/>
    </source>
</evidence>
<dbReference type="PANTHER" id="PTHR22777">
    <property type="entry name" value="HEMOLYSIN-RELATED"/>
    <property type="match status" value="1"/>
</dbReference>
<evidence type="ECO:0000256" key="10">
    <source>
        <dbReference type="SAM" id="Phobius"/>
    </source>
</evidence>
<evidence type="ECO:0008006" key="15">
    <source>
        <dbReference type="Google" id="ProtNLM"/>
    </source>
</evidence>
<dbReference type="Gene3D" id="3.30.465.10">
    <property type="match status" value="1"/>
</dbReference>
<comment type="caution">
    <text evidence="13">The sequence shown here is derived from an EMBL/GenBank/DDBJ whole genome shotgun (WGS) entry which is preliminary data.</text>
</comment>
<dbReference type="SMART" id="SM00116">
    <property type="entry name" value="CBS"/>
    <property type="match status" value="2"/>
</dbReference>
<dbReference type="SUPFAM" id="SSF54631">
    <property type="entry name" value="CBS-domain pair"/>
    <property type="match status" value="1"/>
</dbReference>
<evidence type="ECO:0000256" key="4">
    <source>
        <dbReference type="ARBA" id="ARBA00022737"/>
    </source>
</evidence>
<gene>
    <name evidence="13" type="ORF">C6I21_07060</name>
</gene>
<dbReference type="EMBL" id="PVNS01000005">
    <property type="protein sequence ID" value="PRO66053.1"/>
    <property type="molecule type" value="Genomic_DNA"/>
</dbReference>
<feature type="transmembrane region" description="Helical" evidence="10">
    <location>
        <begin position="87"/>
        <end position="108"/>
    </location>
</feature>
<comment type="subcellular location">
    <subcellularLocation>
        <location evidence="1">Membrane</location>
        <topology evidence="1">Multi-pass membrane protein</topology>
    </subcellularLocation>
</comment>
<evidence type="ECO:0000256" key="2">
    <source>
        <dbReference type="ARBA" id="ARBA00006337"/>
    </source>
</evidence>
<feature type="domain" description="CBS" evidence="11">
    <location>
        <begin position="270"/>
        <end position="330"/>
    </location>
</feature>
<dbReference type="Pfam" id="PF00571">
    <property type="entry name" value="CBS"/>
    <property type="match status" value="2"/>
</dbReference>
<evidence type="ECO:0000259" key="11">
    <source>
        <dbReference type="PROSITE" id="PS51371"/>
    </source>
</evidence>
<dbReference type="InterPro" id="IPR002550">
    <property type="entry name" value="CNNM"/>
</dbReference>
<sequence length="423" mass="48151">MEEIPLSMLVIFFVLLALSAFFSSSETAYSSANRIRIQSLSEAGNKKADRTLKILDSFDEALSTILIGNNLVNIAAATISGQLAVQIFGPSIGVFVSTFGVTLLVLIFGEIMPKSLAKEYAETFSMRISGIILFLMKILYPANLGFIYLRRGVTRIVGSKNDEPSVTEEELKMLVDRSEVEGVIDEHEKDLVQRSFDFNDISVVEISRPRKNIVAVNETDDAEFVKDVFMRERYSRIPVYRESIDHIVGVLHERDFYRAYLQGQTDITELMRPPVFVVETMKISRLMPKLQREKTHMAVVIDEYGDTSAIVTLEDIIEELVGEIYDEHDEAIRFYKKTPDGSYQIHADFPLDETMELLELTEPESVHQSLGGWLSEQFERVPETGEIVTYEQYQFEITHSDERRVHSVLVTPLPPEEIENQEA</sequence>
<accession>A0A2P6MIJ5</accession>
<evidence type="ECO:0000313" key="14">
    <source>
        <dbReference type="Proteomes" id="UP000243650"/>
    </source>
</evidence>
<feature type="domain" description="CBS" evidence="11">
    <location>
        <begin position="209"/>
        <end position="267"/>
    </location>
</feature>
<dbReference type="GO" id="GO:0050660">
    <property type="term" value="F:flavin adenine dinucleotide binding"/>
    <property type="evidence" value="ECO:0007669"/>
    <property type="project" value="InterPro"/>
</dbReference>
<dbReference type="PROSITE" id="PS51371">
    <property type="entry name" value="CBS"/>
    <property type="match status" value="2"/>
</dbReference>
<keyword evidence="14" id="KW-1185">Reference proteome</keyword>
<evidence type="ECO:0000256" key="8">
    <source>
        <dbReference type="PROSITE-ProRule" id="PRU00703"/>
    </source>
</evidence>
<dbReference type="InterPro" id="IPR000644">
    <property type="entry name" value="CBS_dom"/>
</dbReference>
<organism evidence="13 14">
    <name type="scientific">Alkalicoccus urumqiensis</name>
    <name type="common">Bacillus urumqiensis</name>
    <dbReference type="NCBI Taxonomy" id="1548213"/>
    <lineage>
        <taxon>Bacteria</taxon>
        <taxon>Bacillati</taxon>
        <taxon>Bacillota</taxon>
        <taxon>Bacilli</taxon>
        <taxon>Bacillales</taxon>
        <taxon>Bacillaceae</taxon>
        <taxon>Alkalicoccus</taxon>
    </lineage>
</organism>
<keyword evidence="7 9" id="KW-0472">Membrane</keyword>
<dbReference type="PANTHER" id="PTHR22777:SF17">
    <property type="entry name" value="UPF0053 PROTEIN SLL0260"/>
    <property type="match status" value="1"/>
</dbReference>
<keyword evidence="3 9" id="KW-0812">Transmembrane</keyword>
<keyword evidence="5 9" id="KW-1133">Transmembrane helix</keyword>
<evidence type="ECO:0000256" key="5">
    <source>
        <dbReference type="ARBA" id="ARBA00022989"/>
    </source>
</evidence>
<feature type="transmembrane region" description="Helical" evidence="10">
    <location>
        <begin position="128"/>
        <end position="149"/>
    </location>
</feature>
<dbReference type="InterPro" id="IPR005170">
    <property type="entry name" value="Transptr-assoc_dom"/>
</dbReference>
<protein>
    <recommendedName>
        <fullName evidence="15">HlyC/CorC family transporter</fullName>
    </recommendedName>
</protein>
<dbReference type="FunFam" id="3.10.580.10:FF:000002">
    <property type="entry name" value="Magnesium/cobalt efflux protein CorC"/>
    <property type="match status" value="1"/>
</dbReference>
<evidence type="ECO:0000256" key="9">
    <source>
        <dbReference type="PROSITE-ProRule" id="PRU01193"/>
    </source>
</evidence>
<comment type="similarity">
    <text evidence="2">Belongs to the UPF0053 family.</text>
</comment>
<dbReference type="InterPro" id="IPR016169">
    <property type="entry name" value="FAD-bd_PCMH_sub2"/>
</dbReference>
<dbReference type="SMART" id="SM01091">
    <property type="entry name" value="CorC_HlyC"/>
    <property type="match status" value="1"/>
</dbReference>
<dbReference type="InterPro" id="IPR046342">
    <property type="entry name" value="CBS_dom_sf"/>
</dbReference>
<evidence type="ECO:0000256" key="6">
    <source>
        <dbReference type="ARBA" id="ARBA00023122"/>
    </source>
</evidence>
<evidence type="ECO:0000256" key="3">
    <source>
        <dbReference type="ARBA" id="ARBA00022692"/>
    </source>
</evidence>